<evidence type="ECO:0008006" key="3">
    <source>
        <dbReference type="Google" id="ProtNLM"/>
    </source>
</evidence>
<proteinExistence type="predicted"/>
<dbReference type="RefSeq" id="WP_239795685.1">
    <property type="nucleotide sequence ID" value="NZ_OU912926.1"/>
</dbReference>
<name>A0ABN8ALS6_9PROT</name>
<sequence length="405" mass="43076">MNSGTPTSRITLAIALSVLLHSAALWLFHVELPNSEVLLPPLNARLEAMPQQADAPLPEVEPASPPTETERIVTTIPEPAATPVMEAASAVAATPEPESISAVEAASAVAVTPEPESVSAVEAASAVAAIPEPVSIPAIEAASAVAVTPNPASIPAIEAASAVTAIPEPVSISAIKATSAVAKVDEPIAHPLPKHAQLKFAVYLGQDHFQIGEITHRLEISGDKYALKAETQTTGLARLFKSYQLIQTSHGKAGTFGLQPEGYEEEQNVSSGKQKTNVTFNWAGNKLHFSHGGETELPPDAQDILSFLYQLSRLPLHNKVISIAITTGKKLEKYELEIGAEEEIVTQMGKLRALPLRRLHSQGGDGMEVWLGLEYRLLPIKFRQIKGSGGMILEVVISDIRVADE</sequence>
<dbReference type="Pfam" id="PF11306">
    <property type="entry name" value="DUF3108"/>
    <property type="match status" value="1"/>
</dbReference>
<dbReference type="InterPro" id="IPR021457">
    <property type="entry name" value="DUF3108"/>
</dbReference>
<protein>
    <recommendedName>
        <fullName evidence="3">DUF3108 domain-containing protein</fullName>
    </recommendedName>
</protein>
<dbReference type="EMBL" id="OU912926">
    <property type="protein sequence ID" value="CAG9931593.1"/>
    <property type="molecule type" value="Genomic_DNA"/>
</dbReference>
<gene>
    <name evidence="1" type="ORF">NTG6680_0340</name>
</gene>
<dbReference type="Proteomes" id="UP000839052">
    <property type="component" value="Chromosome"/>
</dbReference>
<evidence type="ECO:0000313" key="1">
    <source>
        <dbReference type="EMBL" id="CAG9931593.1"/>
    </source>
</evidence>
<organism evidence="1 2">
    <name type="scientific">Candidatus Nitrotoga arctica</name>
    <dbReference type="NCBI Taxonomy" id="453162"/>
    <lineage>
        <taxon>Bacteria</taxon>
        <taxon>Pseudomonadati</taxon>
        <taxon>Pseudomonadota</taxon>
        <taxon>Betaproteobacteria</taxon>
        <taxon>Nitrosomonadales</taxon>
        <taxon>Gallionellaceae</taxon>
        <taxon>Candidatus Nitrotoga</taxon>
    </lineage>
</organism>
<evidence type="ECO:0000313" key="2">
    <source>
        <dbReference type="Proteomes" id="UP000839052"/>
    </source>
</evidence>
<accession>A0ABN8ALS6</accession>
<keyword evidence="2" id="KW-1185">Reference proteome</keyword>
<reference evidence="1 2" key="1">
    <citation type="submission" date="2021-10" db="EMBL/GenBank/DDBJ databases">
        <authorList>
            <person name="Koch H."/>
        </authorList>
    </citation>
    <scope>NUCLEOTIDE SEQUENCE [LARGE SCALE GENOMIC DNA]</scope>
    <source>
        <strain evidence="1">6680</strain>
    </source>
</reference>